<dbReference type="PROSITE" id="PS00086">
    <property type="entry name" value="CYTOCHROME_P450"/>
    <property type="match status" value="1"/>
</dbReference>
<evidence type="ECO:0008006" key="10">
    <source>
        <dbReference type="Google" id="ProtNLM"/>
    </source>
</evidence>
<name>A0AAX6MUR8_9PEZI</name>
<proteinExistence type="inferred from homology"/>
<dbReference type="GO" id="GO:0004497">
    <property type="term" value="F:monooxygenase activity"/>
    <property type="evidence" value="ECO:0007669"/>
    <property type="project" value="UniProtKB-KW"/>
</dbReference>
<evidence type="ECO:0000256" key="3">
    <source>
        <dbReference type="ARBA" id="ARBA00022723"/>
    </source>
</evidence>
<keyword evidence="6" id="KW-0560">Oxidoreductase</keyword>
<dbReference type="GO" id="GO:0020037">
    <property type="term" value="F:heme binding"/>
    <property type="evidence" value="ECO:0007669"/>
    <property type="project" value="InterPro"/>
</dbReference>
<evidence type="ECO:0000313" key="9">
    <source>
        <dbReference type="Proteomes" id="UP001369815"/>
    </source>
</evidence>
<dbReference type="InterPro" id="IPR002401">
    <property type="entry name" value="Cyt_P450_E_grp-I"/>
</dbReference>
<keyword evidence="3 5" id="KW-0479">Metal-binding</keyword>
<accession>A0AAX6MUR8</accession>
<comment type="cofactor">
    <cofactor evidence="1 5">
        <name>heme</name>
        <dbReference type="ChEBI" id="CHEBI:30413"/>
    </cofactor>
</comment>
<dbReference type="Proteomes" id="UP001369815">
    <property type="component" value="Unassembled WGS sequence"/>
</dbReference>
<evidence type="ECO:0000256" key="2">
    <source>
        <dbReference type="ARBA" id="ARBA00022617"/>
    </source>
</evidence>
<evidence type="ECO:0000256" key="1">
    <source>
        <dbReference type="ARBA" id="ARBA00001971"/>
    </source>
</evidence>
<keyword evidence="7" id="KW-0472">Membrane</keyword>
<protein>
    <recommendedName>
        <fullName evidence="10">Cytochrome P450</fullName>
    </recommendedName>
</protein>
<gene>
    <name evidence="8" type="ORF">Daesc_001419</name>
</gene>
<dbReference type="PRINTS" id="PR00463">
    <property type="entry name" value="EP450I"/>
</dbReference>
<dbReference type="AlphaFoldDB" id="A0AAX6MUR8"/>
<evidence type="ECO:0000256" key="4">
    <source>
        <dbReference type="ARBA" id="ARBA00023004"/>
    </source>
</evidence>
<dbReference type="GO" id="GO:0005506">
    <property type="term" value="F:iron ion binding"/>
    <property type="evidence" value="ECO:0007669"/>
    <property type="project" value="InterPro"/>
</dbReference>
<evidence type="ECO:0000313" key="8">
    <source>
        <dbReference type="EMBL" id="KAK6956147.1"/>
    </source>
</evidence>
<dbReference type="Gene3D" id="1.10.630.10">
    <property type="entry name" value="Cytochrome P450"/>
    <property type="match status" value="1"/>
</dbReference>
<dbReference type="GO" id="GO:0016705">
    <property type="term" value="F:oxidoreductase activity, acting on paired donors, with incorporation or reduction of molecular oxygen"/>
    <property type="evidence" value="ECO:0007669"/>
    <property type="project" value="InterPro"/>
</dbReference>
<sequence>MDYFKVSVESNATLMVASIILSFVTTYVIYQRFFHPLAKYPGPFLASLTNGWKGYYIYKLSLHEQLLKAHIEYGPVVRIGPNDLHFWNADAIAPIYKSGRQMAKTEFYDGFTAFKPNLFGGRDEDIHALRRRQLSHGFSQASIWNMEPLIENQMKILIEKLNRLAQEQEVFNLKDLIAFYVFDILGEVAFGRSFNTQISEIAPEIPAINDHILLSCLLGTFPFRSFFKRIIPVLPIPWLRHLVKSRDKLKGVCADCVDNRRRQSSTDRPDLMQHLLDAKDPETGAKLTDAEVNSEAWAMLIAGSHSTSGSLSLLFWHLLHNEQALQRVDKEIRDTLGDLPDDRTSYPIKGLESSLSYTAACIQESFRISPVFTMCLWRRVLNPEGVNIDGCHIPQNTNLAISNYVLHHNPKNWGEDTEDFAPDRFLGTDGKRLANNLLQFSIGHRMCIGKHLAMTNIWKTLTTLINKFEFHPVSKERHFRLESSGIGELEGPFLCTVKLKGSVT</sequence>
<keyword evidence="9" id="KW-1185">Reference proteome</keyword>
<dbReference type="PRINTS" id="PR00385">
    <property type="entry name" value="P450"/>
</dbReference>
<keyword evidence="2 5" id="KW-0349">Heme</keyword>
<dbReference type="EMBL" id="JBANMG010000002">
    <property type="protein sequence ID" value="KAK6956147.1"/>
    <property type="molecule type" value="Genomic_DNA"/>
</dbReference>
<reference evidence="8 9" key="1">
    <citation type="journal article" date="2024" name="Front Chem Biol">
        <title>Unveiling the potential of Daldinia eschscholtzii MFLUCC 19-0629 through bioactivity and bioinformatics studies for enhanced sustainable agriculture production.</title>
        <authorList>
            <person name="Brooks S."/>
            <person name="Weaver J.A."/>
            <person name="Klomchit A."/>
            <person name="Alharthi S.A."/>
            <person name="Onlamun T."/>
            <person name="Nurani R."/>
            <person name="Vong T.K."/>
            <person name="Alberti F."/>
            <person name="Greco C."/>
        </authorList>
    </citation>
    <scope>NUCLEOTIDE SEQUENCE [LARGE SCALE GENOMIC DNA]</scope>
    <source>
        <strain evidence="8">MFLUCC 19-0629</strain>
    </source>
</reference>
<comment type="similarity">
    <text evidence="6">Belongs to the cytochrome P450 family.</text>
</comment>
<keyword evidence="7" id="KW-0812">Transmembrane</keyword>
<feature type="binding site" description="axial binding residue" evidence="5">
    <location>
        <position position="447"/>
    </location>
    <ligand>
        <name>heme</name>
        <dbReference type="ChEBI" id="CHEBI:30413"/>
    </ligand>
    <ligandPart>
        <name>Fe</name>
        <dbReference type="ChEBI" id="CHEBI:18248"/>
    </ligandPart>
</feature>
<dbReference type="SUPFAM" id="SSF48264">
    <property type="entry name" value="Cytochrome P450"/>
    <property type="match status" value="1"/>
</dbReference>
<keyword evidence="6" id="KW-0503">Monooxygenase</keyword>
<dbReference type="InterPro" id="IPR036396">
    <property type="entry name" value="Cyt_P450_sf"/>
</dbReference>
<evidence type="ECO:0000256" key="6">
    <source>
        <dbReference type="RuleBase" id="RU000461"/>
    </source>
</evidence>
<evidence type="ECO:0000256" key="7">
    <source>
        <dbReference type="SAM" id="Phobius"/>
    </source>
</evidence>
<comment type="caution">
    <text evidence="8">The sequence shown here is derived from an EMBL/GenBank/DDBJ whole genome shotgun (WGS) entry which is preliminary data.</text>
</comment>
<keyword evidence="4 5" id="KW-0408">Iron</keyword>
<dbReference type="InterPro" id="IPR001128">
    <property type="entry name" value="Cyt_P450"/>
</dbReference>
<dbReference type="Pfam" id="PF00067">
    <property type="entry name" value="p450"/>
    <property type="match status" value="1"/>
</dbReference>
<dbReference type="PANTHER" id="PTHR24305">
    <property type="entry name" value="CYTOCHROME P450"/>
    <property type="match status" value="1"/>
</dbReference>
<dbReference type="InterPro" id="IPR017972">
    <property type="entry name" value="Cyt_P450_CS"/>
</dbReference>
<dbReference type="InterPro" id="IPR050121">
    <property type="entry name" value="Cytochrome_P450_monoxygenase"/>
</dbReference>
<organism evidence="8 9">
    <name type="scientific">Daldinia eschscholtzii</name>
    <dbReference type="NCBI Taxonomy" id="292717"/>
    <lineage>
        <taxon>Eukaryota</taxon>
        <taxon>Fungi</taxon>
        <taxon>Dikarya</taxon>
        <taxon>Ascomycota</taxon>
        <taxon>Pezizomycotina</taxon>
        <taxon>Sordariomycetes</taxon>
        <taxon>Xylariomycetidae</taxon>
        <taxon>Xylariales</taxon>
        <taxon>Hypoxylaceae</taxon>
        <taxon>Daldinia</taxon>
    </lineage>
</organism>
<evidence type="ECO:0000256" key="5">
    <source>
        <dbReference type="PIRSR" id="PIRSR602401-1"/>
    </source>
</evidence>
<dbReference type="PANTHER" id="PTHR24305:SF103">
    <property type="entry name" value="P450, PUTATIVE (EUROFUNG)-RELATED"/>
    <property type="match status" value="1"/>
</dbReference>
<keyword evidence="7" id="KW-1133">Transmembrane helix</keyword>
<feature type="transmembrane region" description="Helical" evidence="7">
    <location>
        <begin position="12"/>
        <end position="30"/>
    </location>
</feature>